<dbReference type="AlphaFoldDB" id="A2SDE7"/>
<feature type="transmembrane region" description="Helical" evidence="11">
    <location>
        <begin position="187"/>
        <end position="215"/>
    </location>
</feature>
<keyword evidence="3 11" id="KW-0813">Transport</keyword>
<keyword evidence="4 11" id="KW-1003">Cell membrane</keyword>
<evidence type="ECO:0000256" key="6">
    <source>
        <dbReference type="ARBA" id="ARBA00022692"/>
    </source>
</evidence>
<dbReference type="Pfam" id="PF01061">
    <property type="entry name" value="ABC2_membrane"/>
    <property type="match status" value="1"/>
</dbReference>
<evidence type="ECO:0000256" key="7">
    <source>
        <dbReference type="ARBA" id="ARBA00022903"/>
    </source>
</evidence>
<dbReference type="STRING" id="420662.Mpe_A0624"/>
<feature type="transmembrane region" description="Helical" evidence="11">
    <location>
        <begin position="116"/>
        <end position="141"/>
    </location>
</feature>
<dbReference type="PROSITE" id="PS51012">
    <property type="entry name" value="ABC_TM2"/>
    <property type="match status" value="1"/>
</dbReference>
<evidence type="ECO:0000256" key="9">
    <source>
        <dbReference type="ARBA" id="ARBA00023047"/>
    </source>
</evidence>
<dbReference type="RefSeq" id="WP_011828224.1">
    <property type="nucleotide sequence ID" value="NC_008825.1"/>
</dbReference>
<dbReference type="InterPro" id="IPR047817">
    <property type="entry name" value="ABC2_TM_bact-type"/>
</dbReference>
<feature type="transmembrane region" description="Helical" evidence="11">
    <location>
        <begin position="153"/>
        <end position="175"/>
    </location>
</feature>
<feature type="transmembrane region" description="Helical" evidence="11">
    <location>
        <begin position="235"/>
        <end position="259"/>
    </location>
</feature>
<organism evidence="13 14">
    <name type="scientific">Methylibium petroleiphilum (strain ATCC BAA-1232 / LMG 22953 / PM1)</name>
    <dbReference type="NCBI Taxonomy" id="420662"/>
    <lineage>
        <taxon>Bacteria</taxon>
        <taxon>Pseudomonadati</taxon>
        <taxon>Pseudomonadota</taxon>
        <taxon>Betaproteobacteria</taxon>
        <taxon>Burkholderiales</taxon>
        <taxon>Sphaerotilaceae</taxon>
        <taxon>Methylibium</taxon>
    </lineage>
</organism>
<feature type="domain" description="ABC transmembrane type-2" evidence="12">
    <location>
        <begin position="40"/>
        <end position="262"/>
    </location>
</feature>
<keyword evidence="7" id="KW-0972">Capsule biogenesis/degradation</keyword>
<keyword evidence="5" id="KW-0762">Sugar transport</keyword>
<keyword evidence="8 11" id="KW-1133">Transmembrane helix</keyword>
<reference evidence="13 14" key="1">
    <citation type="journal article" date="2007" name="J. Bacteriol.">
        <title>Whole-genome analysis of the methyl tert-butyl ether-degrading beta-proteobacterium Methylibium petroleiphilum PM1.</title>
        <authorList>
            <person name="Kane S.R."/>
            <person name="Chakicherla A.Y."/>
            <person name="Chain P.S.G."/>
            <person name="Schmidt R."/>
            <person name="Shin M.W."/>
            <person name="Legler T.C."/>
            <person name="Scow K.M."/>
            <person name="Larimer F.W."/>
            <person name="Lucas S.M."/>
            <person name="Richardson P.M."/>
            <person name="Hristova K.R."/>
        </authorList>
    </citation>
    <scope>NUCLEOTIDE SEQUENCE [LARGE SCALE GENOMIC DNA]</scope>
    <source>
        <strain evidence="14">ATCC BAA-1232 / LMG 22953 / PM1</strain>
    </source>
</reference>
<evidence type="ECO:0000256" key="8">
    <source>
        <dbReference type="ARBA" id="ARBA00022989"/>
    </source>
</evidence>
<dbReference type="GO" id="GO:0140359">
    <property type="term" value="F:ABC-type transporter activity"/>
    <property type="evidence" value="ECO:0007669"/>
    <property type="project" value="InterPro"/>
</dbReference>
<dbReference type="EMBL" id="CP000555">
    <property type="protein sequence ID" value="ABM93586.1"/>
    <property type="molecule type" value="Genomic_DNA"/>
</dbReference>
<keyword evidence="14" id="KW-1185">Reference proteome</keyword>
<evidence type="ECO:0000256" key="2">
    <source>
        <dbReference type="ARBA" id="ARBA00007783"/>
    </source>
</evidence>
<evidence type="ECO:0000256" key="1">
    <source>
        <dbReference type="ARBA" id="ARBA00004651"/>
    </source>
</evidence>
<dbReference type="InterPro" id="IPR013525">
    <property type="entry name" value="ABC2_TM"/>
</dbReference>
<dbReference type="GO" id="GO:0043190">
    <property type="term" value="C:ATP-binding cassette (ABC) transporter complex"/>
    <property type="evidence" value="ECO:0007669"/>
    <property type="project" value="InterPro"/>
</dbReference>
<keyword evidence="9" id="KW-0625">Polysaccharide transport</keyword>
<dbReference type="Proteomes" id="UP000000366">
    <property type="component" value="Chromosome"/>
</dbReference>
<feature type="transmembrane region" description="Helical" evidence="11">
    <location>
        <begin position="39"/>
        <end position="63"/>
    </location>
</feature>
<dbReference type="GO" id="GO:0015774">
    <property type="term" value="P:polysaccharide transport"/>
    <property type="evidence" value="ECO:0007669"/>
    <property type="project" value="UniProtKB-KW"/>
</dbReference>
<evidence type="ECO:0000313" key="13">
    <source>
        <dbReference type="EMBL" id="ABM93586.1"/>
    </source>
</evidence>
<accession>A2SDE7</accession>
<dbReference type="HOGENOM" id="CLU_060703_5_1_4"/>
<proteinExistence type="inferred from homology"/>
<comment type="similarity">
    <text evidence="2 11">Belongs to the ABC-2 integral membrane protein family.</text>
</comment>
<sequence>MHAPLSNPHSRKRTAWDIQRAVFLALFVRELKTRFGGRWLGVFWVLLEPTAHLAMLLVIFAFIRHRLLPGLEFPVFLLTGLVPFFVFRNLTLRGMDAIDSNRGLFGYRQVKPIDPMLARALLEVSLYGLIFVTMLAVMGWLDIEVAPHRPLEWLGVFAVVVVLGFSLGLVFAVCTDDLPELRSFVRIVFVPLYLLSGVMFPVATLSESVLPWLLWNPMLHAIEISRGFFFTGYHVIPQVSLLYPIGCALVALTLGLMLYRVRRHRLLAS</sequence>
<dbReference type="PRINTS" id="PR00164">
    <property type="entry name" value="ABC2TRNSPORT"/>
</dbReference>
<evidence type="ECO:0000256" key="10">
    <source>
        <dbReference type="ARBA" id="ARBA00023136"/>
    </source>
</evidence>
<evidence type="ECO:0000256" key="4">
    <source>
        <dbReference type="ARBA" id="ARBA00022475"/>
    </source>
</evidence>
<dbReference type="PANTHER" id="PTHR30413:SF10">
    <property type="entry name" value="CAPSULE POLYSACCHARIDE EXPORT INNER-MEMBRANE PROTEIN CTRC"/>
    <property type="match status" value="1"/>
</dbReference>
<feature type="transmembrane region" description="Helical" evidence="11">
    <location>
        <begin position="75"/>
        <end position="95"/>
    </location>
</feature>
<evidence type="ECO:0000256" key="5">
    <source>
        <dbReference type="ARBA" id="ARBA00022597"/>
    </source>
</evidence>
<dbReference type="GO" id="GO:0015920">
    <property type="term" value="P:lipopolysaccharide transport"/>
    <property type="evidence" value="ECO:0007669"/>
    <property type="project" value="TreeGrafter"/>
</dbReference>
<evidence type="ECO:0000259" key="12">
    <source>
        <dbReference type="PROSITE" id="PS51012"/>
    </source>
</evidence>
<keyword evidence="6 11" id="KW-0812">Transmembrane</keyword>
<comment type="subcellular location">
    <subcellularLocation>
        <location evidence="11">Cell inner membrane</location>
        <topology evidence="11">Multi-pass membrane protein</topology>
    </subcellularLocation>
    <subcellularLocation>
        <location evidence="1">Cell membrane</location>
        <topology evidence="1">Multi-pass membrane protein</topology>
    </subcellularLocation>
</comment>
<name>A2SDE7_METPP</name>
<dbReference type="eggNOG" id="COG1682">
    <property type="taxonomic scope" value="Bacteria"/>
</dbReference>
<evidence type="ECO:0000313" key="14">
    <source>
        <dbReference type="Proteomes" id="UP000000366"/>
    </source>
</evidence>
<evidence type="ECO:0000256" key="3">
    <source>
        <dbReference type="ARBA" id="ARBA00022448"/>
    </source>
</evidence>
<evidence type="ECO:0000256" key="11">
    <source>
        <dbReference type="RuleBase" id="RU361157"/>
    </source>
</evidence>
<protein>
    <recommendedName>
        <fullName evidence="11">Transport permease protein</fullName>
    </recommendedName>
</protein>
<dbReference type="InterPro" id="IPR000412">
    <property type="entry name" value="ABC_2_transport"/>
</dbReference>
<keyword evidence="10 11" id="KW-0472">Membrane</keyword>
<dbReference type="PANTHER" id="PTHR30413">
    <property type="entry name" value="INNER MEMBRANE TRANSPORT PERMEASE"/>
    <property type="match status" value="1"/>
</dbReference>
<gene>
    <name evidence="13" type="ordered locus">Mpe_A0624</name>
</gene>
<dbReference type="KEGG" id="mpt:Mpe_A0624"/>